<sequence>MIHTMPDDTFDIMKIHVRAPFRLVRVAAPYFRVKSDEPENRSVINKDCFTSVACNRLRSASTTVCVFTAYCSSTLQLSTHRNARRAIINVQISHHKF</sequence>
<dbReference type="Proteomes" id="UP000092154">
    <property type="component" value="Unassembled WGS sequence"/>
</dbReference>
<dbReference type="EMBL" id="KV448424">
    <property type="protein sequence ID" value="OAX36331.1"/>
    <property type="molecule type" value="Genomic_DNA"/>
</dbReference>
<dbReference type="OrthoDB" id="1393670at2759"/>
<evidence type="ECO:0000313" key="1">
    <source>
        <dbReference type="EMBL" id="OAX36331.1"/>
    </source>
</evidence>
<evidence type="ECO:0000313" key="2">
    <source>
        <dbReference type="Proteomes" id="UP000092154"/>
    </source>
</evidence>
<dbReference type="STRING" id="1314800.A0A1B7MUR1"/>
<name>A0A1B7MUR1_9AGAM</name>
<proteinExistence type="predicted"/>
<keyword evidence="2" id="KW-1185">Reference proteome</keyword>
<accession>A0A1B7MUR1</accession>
<gene>
    <name evidence="1" type="ORF">K503DRAFT_311993</name>
</gene>
<organism evidence="1 2">
    <name type="scientific">Rhizopogon vinicolor AM-OR11-026</name>
    <dbReference type="NCBI Taxonomy" id="1314800"/>
    <lineage>
        <taxon>Eukaryota</taxon>
        <taxon>Fungi</taxon>
        <taxon>Dikarya</taxon>
        <taxon>Basidiomycota</taxon>
        <taxon>Agaricomycotina</taxon>
        <taxon>Agaricomycetes</taxon>
        <taxon>Agaricomycetidae</taxon>
        <taxon>Boletales</taxon>
        <taxon>Suillineae</taxon>
        <taxon>Rhizopogonaceae</taxon>
        <taxon>Rhizopogon</taxon>
    </lineage>
</organism>
<dbReference type="InParanoid" id="A0A1B7MUR1"/>
<dbReference type="AlphaFoldDB" id="A0A1B7MUR1"/>
<reference evidence="1 2" key="1">
    <citation type="submission" date="2016-06" db="EMBL/GenBank/DDBJ databases">
        <title>Comparative genomics of the ectomycorrhizal sister species Rhizopogon vinicolor and Rhizopogon vesiculosus (Basidiomycota: Boletales) reveals a divergence of the mating type B locus.</title>
        <authorList>
            <consortium name="DOE Joint Genome Institute"/>
            <person name="Mujic A.B."/>
            <person name="Kuo A."/>
            <person name="Tritt A."/>
            <person name="Lipzen A."/>
            <person name="Chen C."/>
            <person name="Johnson J."/>
            <person name="Sharma A."/>
            <person name="Barry K."/>
            <person name="Grigoriev I.V."/>
            <person name="Spatafora J.W."/>
        </authorList>
    </citation>
    <scope>NUCLEOTIDE SEQUENCE [LARGE SCALE GENOMIC DNA]</scope>
    <source>
        <strain evidence="1 2">AM-OR11-026</strain>
    </source>
</reference>
<protein>
    <submittedName>
        <fullName evidence="1">Uncharacterized protein</fullName>
    </submittedName>
</protein>